<dbReference type="Pfam" id="PF00534">
    <property type="entry name" value="Glycos_transf_1"/>
    <property type="match status" value="1"/>
</dbReference>
<comment type="caution">
    <text evidence="3">The sequence shown here is derived from an EMBL/GenBank/DDBJ whole genome shotgun (WGS) entry which is preliminary data.</text>
</comment>
<evidence type="ECO:0000259" key="2">
    <source>
        <dbReference type="Pfam" id="PF00534"/>
    </source>
</evidence>
<dbReference type="Gene3D" id="3.40.50.2000">
    <property type="entry name" value="Glycogen Phosphorylase B"/>
    <property type="match status" value="2"/>
</dbReference>
<evidence type="ECO:0000313" key="4">
    <source>
        <dbReference type="Proteomes" id="UP000178372"/>
    </source>
</evidence>
<sequence>MDNKKEFKPAHLKVAVVYDWVDKWGGAERVLLTLFEIFPTAVLFTSYYDSEKAHWAKNLKIIPSFMQKLPNFIRQNRILSIPFYPFAFESFDFQGYDLVVSVTSSFAKSVITRPETTHICYLLTPTRFLWQEKQRGQPSILKLLTRSYINYLKTWDRIASNRPDKYLAISKTVQKRVESYYKKDSDVVYPPFDIDYWDKIKKNTKHKVPSTKCYLVVSRLEPYKNVDVVIRAFNEMPDNNLIVIGSGSQERALKNLSGGNVKFIKDITDAELGSYYSSALALIMMQEEDFGYTSLEAQFFGCPVIAYRRGGASETVIDGQSGILIDQSNPAALKNSIDKFEDVQYTLKNSTLLEGPKNAEKFSKARFIKQFLSFML</sequence>
<dbReference type="EMBL" id="MFZF01000007">
    <property type="protein sequence ID" value="OGK17026.1"/>
    <property type="molecule type" value="Genomic_DNA"/>
</dbReference>
<dbReference type="GO" id="GO:0009103">
    <property type="term" value="P:lipopolysaccharide biosynthetic process"/>
    <property type="evidence" value="ECO:0007669"/>
    <property type="project" value="TreeGrafter"/>
</dbReference>
<reference evidence="3 4" key="1">
    <citation type="journal article" date="2016" name="Nat. Commun.">
        <title>Thousands of microbial genomes shed light on interconnected biogeochemical processes in an aquifer system.</title>
        <authorList>
            <person name="Anantharaman K."/>
            <person name="Brown C.T."/>
            <person name="Hug L.A."/>
            <person name="Sharon I."/>
            <person name="Castelle C.J."/>
            <person name="Probst A.J."/>
            <person name="Thomas B.C."/>
            <person name="Singh A."/>
            <person name="Wilkins M.J."/>
            <person name="Karaoz U."/>
            <person name="Brodie E.L."/>
            <person name="Williams K.H."/>
            <person name="Hubbard S.S."/>
            <person name="Banfield J.F."/>
        </authorList>
    </citation>
    <scope>NUCLEOTIDE SEQUENCE [LARGE SCALE GENOMIC DNA]</scope>
</reference>
<dbReference type="Proteomes" id="UP000178372">
    <property type="component" value="Unassembled WGS sequence"/>
</dbReference>
<feature type="domain" description="Glycosyl transferase family 1" evidence="2">
    <location>
        <begin position="207"/>
        <end position="343"/>
    </location>
</feature>
<dbReference type="GO" id="GO:0016757">
    <property type="term" value="F:glycosyltransferase activity"/>
    <property type="evidence" value="ECO:0007669"/>
    <property type="project" value="InterPro"/>
</dbReference>
<organism evidence="3 4">
    <name type="scientific">Candidatus Roizmanbacteria bacterium RIFCSPHIGHO2_01_FULL_39_12b</name>
    <dbReference type="NCBI Taxonomy" id="1802030"/>
    <lineage>
        <taxon>Bacteria</taxon>
        <taxon>Candidatus Roizmaniibacteriota</taxon>
    </lineage>
</organism>
<proteinExistence type="predicted"/>
<keyword evidence="1" id="KW-0808">Transferase</keyword>
<dbReference type="SUPFAM" id="SSF53756">
    <property type="entry name" value="UDP-Glycosyltransferase/glycogen phosphorylase"/>
    <property type="match status" value="1"/>
</dbReference>
<evidence type="ECO:0000256" key="1">
    <source>
        <dbReference type="ARBA" id="ARBA00022679"/>
    </source>
</evidence>
<gene>
    <name evidence="3" type="ORF">A2690_02545</name>
</gene>
<dbReference type="InterPro" id="IPR001296">
    <property type="entry name" value="Glyco_trans_1"/>
</dbReference>
<evidence type="ECO:0000313" key="3">
    <source>
        <dbReference type="EMBL" id="OGK17026.1"/>
    </source>
</evidence>
<dbReference type="AlphaFoldDB" id="A0A1F7GDT9"/>
<protein>
    <recommendedName>
        <fullName evidence="2">Glycosyl transferase family 1 domain-containing protein</fullName>
    </recommendedName>
</protein>
<dbReference type="PANTHER" id="PTHR46401:SF2">
    <property type="entry name" value="GLYCOSYLTRANSFERASE WBBK-RELATED"/>
    <property type="match status" value="1"/>
</dbReference>
<name>A0A1F7GDT9_9BACT</name>
<accession>A0A1F7GDT9</accession>
<dbReference type="PANTHER" id="PTHR46401">
    <property type="entry name" value="GLYCOSYLTRANSFERASE WBBK-RELATED"/>
    <property type="match status" value="1"/>
</dbReference>